<dbReference type="Gene3D" id="1.10.260.40">
    <property type="entry name" value="lambda repressor-like DNA-binding domains"/>
    <property type="match status" value="1"/>
</dbReference>
<proteinExistence type="predicted"/>
<dbReference type="EMBL" id="BHXQ01000002">
    <property type="protein sequence ID" value="GCC51313.1"/>
    <property type="molecule type" value="Genomic_DNA"/>
</dbReference>
<gene>
    <name evidence="1" type="ORF">SanaruYs_15360</name>
</gene>
<comment type="caution">
    <text evidence="1">The sequence shown here is derived from an EMBL/GenBank/DDBJ whole genome shotgun (WGS) entry which is preliminary data.</text>
</comment>
<reference evidence="1 2" key="1">
    <citation type="submission" date="2018-11" db="EMBL/GenBank/DDBJ databases">
        <title>Chryseotalea sanarue gen. nov., sp., nov., a member of the family Cytophagaceae, isolated from a brackish lake in Hamamatsu Japan.</title>
        <authorList>
            <person name="Maejima Y."/>
            <person name="Iino T."/>
            <person name="Muraguchi Y."/>
            <person name="Fukuda K."/>
            <person name="Ohkuma M."/>
            <person name="Moriuchi R."/>
            <person name="Dohra H."/>
            <person name="Kimbara K."/>
            <person name="Shintani M."/>
        </authorList>
    </citation>
    <scope>NUCLEOTIDE SEQUENCE [LARGE SCALE GENOMIC DNA]</scope>
    <source>
        <strain evidence="1 2">Ys</strain>
    </source>
</reference>
<protein>
    <submittedName>
        <fullName evidence="1">Mobile mystery protein A</fullName>
    </submittedName>
</protein>
<organism evidence="1 2">
    <name type="scientific">Chryseotalea sanaruensis</name>
    <dbReference type="NCBI Taxonomy" id="2482724"/>
    <lineage>
        <taxon>Bacteria</taxon>
        <taxon>Pseudomonadati</taxon>
        <taxon>Bacteroidota</taxon>
        <taxon>Cytophagia</taxon>
        <taxon>Cytophagales</taxon>
        <taxon>Chryseotaleaceae</taxon>
        <taxon>Chryseotalea</taxon>
    </lineage>
</organism>
<evidence type="ECO:0000313" key="2">
    <source>
        <dbReference type="Proteomes" id="UP000288227"/>
    </source>
</evidence>
<evidence type="ECO:0000313" key="1">
    <source>
        <dbReference type="EMBL" id="GCC51313.1"/>
    </source>
</evidence>
<dbReference type="OrthoDB" id="9785949at2"/>
<keyword evidence="2" id="KW-1185">Reference proteome</keyword>
<sequence>MKNLKKLQIEQLDRKLAGLASFPEPPVKGWIHGIRTALKMSFRQFGNRLGITAQSAQEIEEREKNGNITLKNLREVAHAMDMKLVYGFVPKESSFENMLDKQAMAVARKIVMRTDNTMKLEDQQVSKERFEKAVRELADDIKREMPRYLWD</sequence>
<dbReference type="GO" id="GO:0003677">
    <property type="term" value="F:DNA binding"/>
    <property type="evidence" value="ECO:0007669"/>
    <property type="project" value="InterPro"/>
</dbReference>
<dbReference type="NCBIfam" id="TIGR02612">
    <property type="entry name" value="mob_myst_A"/>
    <property type="match status" value="1"/>
</dbReference>
<dbReference type="SUPFAM" id="SSF47413">
    <property type="entry name" value="lambda repressor-like DNA-binding domains"/>
    <property type="match status" value="1"/>
</dbReference>
<accession>A0A401U8U0</accession>
<dbReference type="InterPro" id="IPR013435">
    <property type="entry name" value="Mobile_mystery_prot_A"/>
</dbReference>
<dbReference type="AlphaFoldDB" id="A0A401U8U0"/>
<dbReference type="InterPro" id="IPR010982">
    <property type="entry name" value="Lambda_DNA-bd_dom_sf"/>
</dbReference>
<name>A0A401U8U0_9BACT</name>
<dbReference type="Proteomes" id="UP000288227">
    <property type="component" value="Unassembled WGS sequence"/>
</dbReference>
<dbReference type="RefSeq" id="WP_127121941.1">
    <property type="nucleotide sequence ID" value="NZ_BHXQ01000002.1"/>
</dbReference>